<evidence type="ECO:0000256" key="10">
    <source>
        <dbReference type="ARBA" id="ARBA00023180"/>
    </source>
</evidence>
<feature type="domain" description="NAD-dependent epimerase/dehydratase" evidence="13">
    <location>
        <begin position="8"/>
        <end position="243"/>
    </location>
</feature>
<dbReference type="Pfam" id="PF01370">
    <property type="entry name" value="Epimerase"/>
    <property type="match status" value="1"/>
</dbReference>
<evidence type="ECO:0000256" key="12">
    <source>
        <dbReference type="ARBA" id="ARBA00037859"/>
    </source>
</evidence>
<dbReference type="InterPro" id="IPR044516">
    <property type="entry name" value="UXS-like"/>
</dbReference>
<keyword evidence="10" id="KW-0325">Glycoprotein</keyword>
<dbReference type="Gene3D" id="3.40.50.720">
    <property type="entry name" value="NAD(P)-binding Rossmann-like Domain"/>
    <property type="match status" value="1"/>
</dbReference>
<dbReference type="UniPathway" id="UPA00796">
    <property type="reaction ID" value="UER00771"/>
</dbReference>
<keyword evidence="6" id="KW-1133">Transmembrane helix</keyword>
<sequence>MSYSGQRVLVAGGAGFIGAHLVRALLGDGAEEVTVVDNYRTASADSLTPAPRLKVLQHDIIEPLQLDGPLDVVFNLACPASPVHYQADPIATWRSSVYGTDNLLTLARSKGARLVQASTSEVYGDPLESPQAETYRGNTSFFGPRACYDEGKRAAESLLMDFHRVHGTDVRIARLFNTYGPGMAEQDGRVVSNFIVQALRGEALTVYGNGRQTRSFCYVSDTVRGLMALGLREGLSGEVVNLGNPNEVTILTLAEELGRLIGVPTSCTHCPLPPDDPRRRCPDISRARRLLDWGAEVALSEGLAATIADFRTRLDRPGKTLTGAESP</sequence>
<evidence type="ECO:0000259" key="13">
    <source>
        <dbReference type="Pfam" id="PF01370"/>
    </source>
</evidence>
<dbReference type="InterPro" id="IPR001509">
    <property type="entry name" value="Epimerase_deHydtase"/>
</dbReference>
<organism evidence="14 15">
    <name type="scientific">Salibaculum griseiflavum</name>
    <dbReference type="NCBI Taxonomy" id="1914409"/>
    <lineage>
        <taxon>Bacteria</taxon>
        <taxon>Pseudomonadati</taxon>
        <taxon>Pseudomonadota</taxon>
        <taxon>Alphaproteobacteria</taxon>
        <taxon>Rhodobacterales</taxon>
        <taxon>Roseobacteraceae</taxon>
        <taxon>Salibaculum</taxon>
    </lineage>
</organism>
<evidence type="ECO:0000256" key="4">
    <source>
        <dbReference type="ARBA" id="ARBA00022793"/>
    </source>
</evidence>
<dbReference type="GO" id="GO:0005737">
    <property type="term" value="C:cytoplasm"/>
    <property type="evidence" value="ECO:0007669"/>
    <property type="project" value="TreeGrafter"/>
</dbReference>
<comment type="caution">
    <text evidence="14">The sequence shown here is derived from an EMBL/GenBank/DDBJ whole genome shotgun (WGS) entry which is preliminary data.</text>
</comment>
<dbReference type="SUPFAM" id="SSF51735">
    <property type="entry name" value="NAD(P)-binding Rossmann-fold domains"/>
    <property type="match status" value="1"/>
</dbReference>
<keyword evidence="11" id="KW-0456">Lyase</keyword>
<dbReference type="PANTHER" id="PTHR43078:SF6">
    <property type="entry name" value="UDP-GLUCURONIC ACID DECARBOXYLASE 1"/>
    <property type="match status" value="1"/>
</dbReference>
<dbReference type="RefSeq" id="WP_109386538.1">
    <property type="nucleotide sequence ID" value="NZ_QETF01000002.1"/>
</dbReference>
<evidence type="ECO:0000256" key="8">
    <source>
        <dbReference type="ARBA" id="ARBA00023034"/>
    </source>
</evidence>
<reference evidence="15" key="1">
    <citation type="submission" date="2018-05" db="EMBL/GenBank/DDBJ databases">
        <authorList>
            <person name="Du Z."/>
            <person name="Wang X."/>
        </authorList>
    </citation>
    <scope>NUCLEOTIDE SEQUENCE [LARGE SCALE GENOMIC DNA]</scope>
    <source>
        <strain evidence="15">WDS4C29</strain>
    </source>
</reference>
<dbReference type="Proteomes" id="UP000245293">
    <property type="component" value="Unassembled WGS sequence"/>
</dbReference>
<evidence type="ECO:0000256" key="1">
    <source>
        <dbReference type="ARBA" id="ARBA00001911"/>
    </source>
</evidence>
<evidence type="ECO:0000256" key="2">
    <source>
        <dbReference type="ARBA" id="ARBA00004323"/>
    </source>
</evidence>
<dbReference type="OrthoDB" id="9801785at2"/>
<evidence type="ECO:0000256" key="6">
    <source>
        <dbReference type="ARBA" id="ARBA00022989"/>
    </source>
</evidence>
<keyword evidence="5" id="KW-0735">Signal-anchor</keyword>
<dbReference type="GO" id="GO:0048040">
    <property type="term" value="F:UDP-glucuronate decarboxylase activity"/>
    <property type="evidence" value="ECO:0007669"/>
    <property type="project" value="TreeGrafter"/>
</dbReference>
<dbReference type="GO" id="GO:0033320">
    <property type="term" value="P:UDP-D-xylose biosynthetic process"/>
    <property type="evidence" value="ECO:0007669"/>
    <property type="project" value="UniProtKB-UniPathway"/>
</dbReference>
<dbReference type="FunFam" id="3.40.50.720:FF:000065">
    <property type="entry name" value="UDP-glucuronic acid decarboxylase 1"/>
    <property type="match status" value="1"/>
</dbReference>
<keyword evidence="4" id="KW-0210">Decarboxylase</keyword>
<evidence type="ECO:0000256" key="7">
    <source>
        <dbReference type="ARBA" id="ARBA00023027"/>
    </source>
</evidence>
<dbReference type="AlphaFoldDB" id="A0A2V1P722"/>
<comment type="cofactor">
    <cofactor evidence="1">
        <name>NAD(+)</name>
        <dbReference type="ChEBI" id="CHEBI:57540"/>
    </cofactor>
</comment>
<gene>
    <name evidence="14" type="ORF">DFK10_03320</name>
</gene>
<keyword evidence="15" id="KW-1185">Reference proteome</keyword>
<keyword evidence="7" id="KW-0520">NAD</keyword>
<dbReference type="EMBL" id="QETF01000002">
    <property type="protein sequence ID" value="PWG18291.1"/>
    <property type="molecule type" value="Genomic_DNA"/>
</dbReference>
<evidence type="ECO:0000256" key="9">
    <source>
        <dbReference type="ARBA" id="ARBA00023136"/>
    </source>
</evidence>
<evidence type="ECO:0000313" key="15">
    <source>
        <dbReference type="Proteomes" id="UP000245293"/>
    </source>
</evidence>
<evidence type="ECO:0000256" key="11">
    <source>
        <dbReference type="ARBA" id="ARBA00023239"/>
    </source>
</evidence>
<dbReference type="InterPro" id="IPR036291">
    <property type="entry name" value="NAD(P)-bd_dom_sf"/>
</dbReference>
<evidence type="ECO:0000256" key="3">
    <source>
        <dbReference type="ARBA" id="ARBA00022692"/>
    </source>
</evidence>
<proteinExistence type="predicted"/>
<dbReference type="GO" id="GO:0042732">
    <property type="term" value="P:D-xylose metabolic process"/>
    <property type="evidence" value="ECO:0007669"/>
    <property type="project" value="InterPro"/>
</dbReference>
<dbReference type="GO" id="GO:0070403">
    <property type="term" value="F:NAD+ binding"/>
    <property type="evidence" value="ECO:0007669"/>
    <property type="project" value="InterPro"/>
</dbReference>
<protein>
    <submittedName>
        <fullName evidence="14">NAD-dependent dehydratase</fullName>
    </submittedName>
</protein>
<dbReference type="PANTHER" id="PTHR43078">
    <property type="entry name" value="UDP-GLUCURONIC ACID DECARBOXYLASE-RELATED"/>
    <property type="match status" value="1"/>
</dbReference>
<evidence type="ECO:0000313" key="14">
    <source>
        <dbReference type="EMBL" id="PWG18291.1"/>
    </source>
</evidence>
<evidence type="ECO:0000256" key="5">
    <source>
        <dbReference type="ARBA" id="ARBA00022968"/>
    </source>
</evidence>
<comment type="subcellular location">
    <subcellularLocation>
        <location evidence="2">Golgi apparatus membrane</location>
        <topology evidence="2">Single-pass type II membrane protein</topology>
    </subcellularLocation>
    <subcellularLocation>
        <location evidence="12">Golgi apparatus</location>
        <location evidence="12">Golgi stack membrane</location>
    </subcellularLocation>
</comment>
<keyword evidence="9" id="KW-0472">Membrane</keyword>
<keyword evidence="8" id="KW-0333">Golgi apparatus</keyword>
<accession>A0A2V1P722</accession>
<name>A0A2V1P722_9RHOB</name>
<keyword evidence="3" id="KW-0812">Transmembrane</keyword>